<evidence type="ECO:0000259" key="4">
    <source>
        <dbReference type="PROSITE" id="PS51724"/>
    </source>
</evidence>
<dbReference type="GO" id="GO:0042834">
    <property type="term" value="F:peptidoglycan binding"/>
    <property type="evidence" value="ECO:0007669"/>
    <property type="project" value="InterPro"/>
</dbReference>
<dbReference type="SUPFAM" id="SSF110997">
    <property type="entry name" value="Sporulation related repeat"/>
    <property type="match status" value="1"/>
</dbReference>
<gene>
    <name evidence="5" type="ORF">DI555_09375</name>
</gene>
<dbReference type="Proteomes" id="UP000249082">
    <property type="component" value="Unassembled WGS sequence"/>
</dbReference>
<dbReference type="PROSITE" id="PS50005">
    <property type="entry name" value="TPR"/>
    <property type="match status" value="1"/>
</dbReference>
<dbReference type="InterPro" id="IPR007730">
    <property type="entry name" value="SPOR-like_dom"/>
</dbReference>
<protein>
    <submittedName>
        <fullName evidence="5">Sporulation protein</fullName>
    </submittedName>
</protein>
<dbReference type="Pfam" id="PF05036">
    <property type="entry name" value="SPOR"/>
    <property type="match status" value="1"/>
</dbReference>
<dbReference type="SUPFAM" id="SSF48452">
    <property type="entry name" value="TPR-like"/>
    <property type="match status" value="1"/>
</dbReference>
<name>A0A2W5NPY1_9SPHN</name>
<comment type="caution">
    <text evidence="5">The sequence shown here is derived from an EMBL/GenBank/DDBJ whole genome shotgun (WGS) entry which is preliminary data.</text>
</comment>
<dbReference type="AlphaFoldDB" id="A0A2W5NPY1"/>
<sequence>MKYLYFQPRGAGLAICTAMAAVLLVSCAGQGPFAHSAAPVSQDEMGQDGTGGKDIARAEQRVSRSPRDASARAALAQGYLAIGRFDSAATTFEDAVSLGDQSPRTALGTALAYIGAGRGAEALAVLQRFQNQIPAADFGLAVALAGRPASGVDILTDAVRGGENTPKARQNLAYAYALDGRWREARLIASQDLSGEELDARLGEWARAARPDQSRARIAGLIGAPLRGDPGQPAMLALNGAAAPQFARAEVPAPAAAPDPSPAQEAELPPVKSGESFWGAYQPEDEPAPAPVQIAAARPIPQPALQKTIAPKPVVSKQLAPKPSAPVRMAASGTHLVQLGSFSTMDAARRAWGIIQSDSPALKGHDLRITEAKVNGQTYYRVVAGGFDQRTAQSVCSSMRHGGKPCLAYAQQRPLPGGVRTNQTRRAEL</sequence>
<evidence type="ECO:0000313" key="5">
    <source>
        <dbReference type="EMBL" id="PZQ55602.1"/>
    </source>
</evidence>
<evidence type="ECO:0000256" key="2">
    <source>
        <dbReference type="SAM" id="MobiDB-lite"/>
    </source>
</evidence>
<evidence type="ECO:0000256" key="1">
    <source>
        <dbReference type="PROSITE-ProRule" id="PRU00339"/>
    </source>
</evidence>
<dbReference type="InterPro" id="IPR036680">
    <property type="entry name" value="SPOR-like_sf"/>
</dbReference>
<evidence type="ECO:0000313" key="6">
    <source>
        <dbReference type="Proteomes" id="UP000249082"/>
    </source>
</evidence>
<feature type="repeat" description="TPR" evidence="1">
    <location>
        <begin position="69"/>
        <end position="102"/>
    </location>
</feature>
<feature type="chain" id="PRO_5015877254" evidence="3">
    <location>
        <begin position="21"/>
        <end position="429"/>
    </location>
</feature>
<reference evidence="5 6" key="1">
    <citation type="submission" date="2017-08" db="EMBL/GenBank/DDBJ databases">
        <title>Infants hospitalized years apart are colonized by the same room-sourced microbial strains.</title>
        <authorList>
            <person name="Brooks B."/>
            <person name="Olm M.R."/>
            <person name="Firek B.A."/>
            <person name="Baker R."/>
            <person name="Thomas B.C."/>
            <person name="Morowitz M.J."/>
            <person name="Banfield J.F."/>
        </authorList>
    </citation>
    <scope>NUCLEOTIDE SEQUENCE [LARGE SCALE GENOMIC DNA]</scope>
    <source>
        <strain evidence="5">S2_005_002_R2_33</strain>
    </source>
</reference>
<dbReference type="Gene3D" id="1.25.40.10">
    <property type="entry name" value="Tetratricopeptide repeat domain"/>
    <property type="match status" value="1"/>
</dbReference>
<dbReference type="EMBL" id="QFPX01000006">
    <property type="protein sequence ID" value="PZQ55602.1"/>
    <property type="molecule type" value="Genomic_DNA"/>
</dbReference>
<feature type="signal peptide" evidence="3">
    <location>
        <begin position="1"/>
        <end position="20"/>
    </location>
</feature>
<proteinExistence type="predicted"/>
<keyword evidence="1" id="KW-0802">TPR repeat</keyword>
<dbReference type="Gene3D" id="3.30.70.1070">
    <property type="entry name" value="Sporulation related repeat"/>
    <property type="match status" value="1"/>
</dbReference>
<keyword evidence="3" id="KW-0732">Signal</keyword>
<feature type="region of interest" description="Disordered" evidence="2">
    <location>
        <begin position="250"/>
        <end position="278"/>
    </location>
</feature>
<accession>A0A2W5NPY1</accession>
<evidence type="ECO:0000256" key="3">
    <source>
        <dbReference type="SAM" id="SignalP"/>
    </source>
</evidence>
<feature type="domain" description="SPOR" evidence="4">
    <location>
        <begin position="329"/>
        <end position="414"/>
    </location>
</feature>
<organism evidence="5 6">
    <name type="scientific">Novosphingobium pentaromativorans</name>
    <dbReference type="NCBI Taxonomy" id="205844"/>
    <lineage>
        <taxon>Bacteria</taxon>
        <taxon>Pseudomonadati</taxon>
        <taxon>Pseudomonadota</taxon>
        <taxon>Alphaproteobacteria</taxon>
        <taxon>Sphingomonadales</taxon>
        <taxon>Sphingomonadaceae</taxon>
        <taxon>Novosphingobium</taxon>
    </lineage>
</organism>
<dbReference type="InterPro" id="IPR019734">
    <property type="entry name" value="TPR_rpt"/>
</dbReference>
<dbReference type="InterPro" id="IPR011990">
    <property type="entry name" value="TPR-like_helical_dom_sf"/>
</dbReference>
<dbReference type="PROSITE" id="PS51257">
    <property type="entry name" value="PROKAR_LIPOPROTEIN"/>
    <property type="match status" value="1"/>
</dbReference>
<dbReference type="PROSITE" id="PS51724">
    <property type="entry name" value="SPOR"/>
    <property type="match status" value="1"/>
</dbReference>